<protein>
    <submittedName>
        <fullName evidence="1">Uncharacterized protein</fullName>
    </submittedName>
</protein>
<proteinExistence type="predicted"/>
<evidence type="ECO:0000313" key="1">
    <source>
        <dbReference type="EMBL" id="EGD09112.1"/>
    </source>
</evidence>
<evidence type="ECO:0000313" key="2">
    <source>
        <dbReference type="Proteomes" id="UP000003299"/>
    </source>
</evidence>
<accession>F0BEJ1</accession>
<reference evidence="1 2" key="1">
    <citation type="journal article" date="2011" name="BMC Genomics">
        <title>Comparative genomics reveals diversity among xanthomonads infecting tomato and pepper.</title>
        <authorList>
            <person name="Potnis N."/>
            <person name="Krasileva K."/>
            <person name="Chow V."/>
            <person name="Almeida N.F."/>
            <person name="Patil P.B."/>
            <person name="Ryan R.P."/>
            <person name="Sharlach M."/>
            <person name="Behlau F."/>
            <person name="Dow J.M."/>
            <person name="Momol M.T."/>
            <person name="White F.F."/>
            <person name="Preston J.F."/>
            <person name="Vinatzer B.A."/>
            <person name="Koebnik R."/>
            <person name="Setubal J.C."/>
            <person name="Norman D.J."/>
            <person name="Staskawicz B.J."/>
            <person name="Jones J.B."/>
        </authorList>
    </citation>
    <scope>NUCLEOTIDE SEQUENCE [LARGE SCALE GENOMIC DNA]</scope>
    <source>
        <strain evidence="1 2">ATCC 35937</strain>
    </source>
</reference>
<dbReference type="Proteomes" id="UP000003299">
    <property type="component" value="Unassembled WGS sequence"/>
</dbReference>
<dbReference type="AlphaFoldDB" id="F0BEJ1"/>
<sequence>MIIERQCVAAHRARSMGDMLRVAIIQKDMDS</sequence>
<dbReference type="EMBL" id="AEQV01000086">
    <property type="protein sequence ID" value="EGD09112.1"/>
    <property type="molecule type" value="Genomic_DNA"/>
</dbReference>
<name>F0BEJ1_9XANT</name>
<comment type="caution">
    <text evidence="1">The sequence shown here is derived from an EMBL/GenBank/DDBJ whole genome shotgun (WGS) entry which is preliminary data.</text>
</comment>
<organism evidence="1 2">
    <name type="scientific">Xanthomonas vesicatoria ATCC 35937</name>
    <dbReference type="NCBI Taxonomy" id="925775"/>
    <lineage>
        <taxon>Bacteria</taxon>
        <taxon>Pseudomonadati</taxon>
        <taxon>Pseudomonadota</taxon>
        <taxon>Gammaproteobacteria</taxon>
        <taxon>Lysobacterales</taxon>
        <taxon>Lysobacteraceae</taxon>
        <taxon>Xanthomonas</taxon>
    </lineage>
</organism>
<gene>
    <name evidence="1" type="ORF">XVE_2619</name>
</gene>